<sequence length="319" mass="35858">MPFSAFVPTMTDSRSLSKATLRRLVRDDAPGAVARCRERPLHADFLVLLVRQVLGSKSRLFDTDSVGSIKLRNKGRTYDFSKVPKTIRLDVFYESLCPYSIGFITTQLWPTYLLVGYHMDVNLVPFGNAFEEERPNTDEHRRDANWPKATPSYSCQHGPDECFGNVVQACAAHIFNDTIVTLAFVTCMSTANEPAKVGKVCANGVAHNWEKIERCATGLKGIELQERMSKATWSLDPPHSYVPWVLVNGAHTDEQQAMAQSNLLQLVCDSVPADKKPPPCFDDETFKAIQSLTNTIENRDQNAINEYKEKNEHKEYGNP</sequence>
<keyword evidence="2" id="KW-1185">Reference proteome</keyword>
<dbReference type="Proteomes" id="UP000805193">
    <property type="component" value="Unassembled WGS sequence"/>
</dbReference>
<accession>A0AC60PXU2</accession>
<comment type="caution">
    <text evidence="1">The sequence shown here is derived from an EMBL/GenBank/DDBJ whole genome shotgun (WGS) entry which is preliminary data.</text>
</comment>
<name>A0AC60PXU2_IXOPE</name>
<protein>
    <submittedName>
        <fullName evidence="1">Uncharacterized protein</fullName>
    </submittedName>
</protein>
<evidence type="ECO:0000313" key="2">
    <source>
        <dbReference type="Proteomes" id="UP000805193"/>
    </source>
</evidence>
<proteinExistence type="predicted"/>
<organism evidence="1 2">
    <name type="scientific">Ixodes persulcatus</name>
    <name type="common">Taiga tick</name>
    <dbReference type="NCBI Taxonomy" id="34615"/>
    <lineage>
        <taxon>Eukaryota</taxon>
        <taxon>Metazoa</taxon>
        <taxon>Ecdysozoa</taxon>
        <taxon>Arthropoda</taxon>
        <taxon>Chelicerata</taxon>
        <taxon>Arachnida</taxon>
        <taxon>Acari</taxon>
        <taxon>Parasitiformes</taxon>
        <taxon>Ixodida</taxon>
        <taxon>Ixodoidea</taxon>
        <taxon>Ixodidae</taxon>
        <taxon>Ixodinae</taxon>
        <taxon>Ixodes</taxon>
    </lineage>
</organism>
<gene>
    <name evidence="1" type="ORF">HPB47_027321</name>
</gene>
<reference evidence="1 2" key="1">
    <citation type="journal article" date="2020" name="Cell">
        <title>Large-Scale Comparative Analyses of Tick Genomes Elucidate Their Genetic Diversity and Vector Capacities.</title>
        <authorList>
            <consortium name="Tick Genome and Microbiome Consortium (TIGMIC)"/>
            <person name="Jia N."/>
            <person name="Wang J."/>
            <person name="Shi W."/>
            <person name="Du L."/>
            <person name="Sun Y."/>
            <person name="Zhan W."/>
            <person name="Jiang J.F."/>
            <person name="Wang Q."/>
            <person name="Zhang B."/>
            <person name="Ji P."/>
            <person name="Bell-Sakyi L."/>
            <person name="Cui X.M."/>
            <person name="Yuan T.T."/>
            <person name="Jiang B.G."/>
            <person name="Yang W.F."/>
            <person name="Lam T.T."/>
            <person name="Chang Q.C."/>
            <person name="Ding S.J."/>
            <person name="Wang X.J."/>
            <person name="Zhu J.G."/>
            <person name="Ruan X.D."/>
            <person name="Zhao L."/>
            <person name="Wei J.T."/>
            <person name="Ye R.Z."/>
            <person name="Que T.C."/>
            <person name="Du C.H."/>
            <person name="Zhou Y.H."/>
            <person name="Cheng J.X."/>
            <person name="Dai P.F."/>
            <person name="Guo W.B."/>
            <person name="Han X.H."/>
            <person name="Huang E.J."/>
            <person name="Li L.F."/>
            <person name="Wei W."/>
            <person name="Gao Y.C."/>
            <person name="Liu J.Z."/>
            <person name="Shao H.Z."/>
            <person name="Wang X."/>
            <person name="Wang C.C."/>
            <person name="Yang T.C."/>
            <person name="Huo Q.B."/>
            <person name="Li W."/>
            <person name="Chen H.Y."/>
            <person name="Chen S.E."/>
            <person name="Zhou L.G."/>
            <person name="Ni X.B."/>
            <person name="Tian J.H."/>
            <person name="Sheng Y."/>
            <person name="Liu T."/>
            <person name="Pan Y.S."/>
            <person name="Xia L.Y."/>
            <person name="Li J."/>
            <person name="Zhao F."/>
            <person name="Cao W.C."/>
        </authorList>
    </citation>
    <scope>NUCLEOTIDE SEQUENCE [LARGE SCALE GENOMIC DNA]</scope>
    <source>
        <strain evidence="1">Iper-2018</strain>
    </source>
</reference>
<evidence type="ECO:0000313" key="1">
    <source>
        <dbReference type="EMBL" id="KAG0425523.1"/>
    </source>
</evidence>
<dbReference type="EMBL" id="JABSTQ010009828">
    <property type="protein sequence ID" value="KAG0425523.1"/>
    <property type="molecule type" value="Genomic_DNA"/>
</dbReference>